<reference evidence="2 3" key="1">
    <citation type="journal article" date="2024" name="Environ. Microbiol.">
        <title>Novel evolutionary insights on the interactions of the Holosporales (Alphaproteobacteria) with eukaryotic hosts from comparative genomics.</title>
        <authorList>
            <person name="Giovannini M."/>
            <person name="Petroni G."/>
            <person name="Castelli M."/>
        </authorList>
    </citation>
    <scope>NUCLEOTIDE SEQUENCE [LARGE SCALE GENOMIC DNA]</scope>
    <source>
        <strain evidence="2 3">US_Bl 15I1</strain>
    </source>
</reference>
<organism evidence="2 3">
    <name type="scientific">Candidatus Bealeia paramacronuclearis</name>
    <dbReference type="NCBI Taxonomy" id="1921001"/>
    <lineage>
        <taxon>Bacteria</taxon>
        <taxon>Pseudomonadati</taxon>
        <taxon>Pseudomonadota</taxon>
        <taxon>Alphaproteobacteria</taxon>
        <taxon>Holosporales</taxon>
        <taxon>Holosporaceae</taxon>
        <taxon>Candidatus Bealeia</taxon>
    </lineage>
</organism>
<proteinExistence type="predicted"/>
<name>A0ABZ2C3E5_9PROT</name>
<keyword evidence="1" id="KW-0812">Transmembrane</keyword>
<evidence type="ECO:0000313" key="3">
    <source>
        <dbReference type="Proteomes" id="UP001330434"/>
    </source>
</evidence>
<dbReference type="EMBL" id="CP133270">
    <property type="protein sequence ID" value="WVX66196.1"/>
    <property type="molecule type" value="Genomic_DNA"/>
</dbReference>
<keyword evidence="2" id="KW-0645">Protease</keyword>
<gene>
    <name evidence="2" type="ORF">Bealeia1_00370</name>
</gene>
<accession>A0ABZ2C3E5</accession>
<dbReference type="Proteomes" id="UP001330434">
    <property type="component" value="Chromosome"/>
</dbReference>
<keyword evidence="2" id="KW-0378">Hydrolase</keyword>
<sequence length="77" mass="8134">MLPLPPLDGGRVAVGLLPDVLAKPLARLERFGFLILIGLLALPTLLGLHFSILGALISGPVEILHSFITTITGLQEI</sequence>
<evidence type="ECO:0000256" key="1">
    <source>
        <dbReference type="SAM" id="Phobius"/>
    </source>
</evidence>
<evidence type="ECO:0000313" key="2">
    <source>
        <dbReference type="EMBL" id="WVX66196.1"/>
    </source>
</evidence>
<dbReference type="GO" id="GO:0008233">
    <property type="term" value="F:peptidase activity"/>
    <property type="evidence" value="ECO:0007669"/>
    <property type="project" value="UniProtKB-KW"/>
</dbReference>
<feature type="transmembrane region" description="Helical" evidence="1">
    <location>
        <begin position="31"/>
        <end position="57"/>
    </location>
</feature>
<dbReference type="GO" id="GO:0006508">
    <property type="term" value="P:proteolysis"/>
    <property type="evidence" value="ECO:0007669"/>
    <property type="project" value="UniProtKB-KW"/>
</dbReference>
<keyword evidence="3" id="KW-1185">Reference proteome</keyword>
<keyword evidence="1" id="KW-1133">Transmembrane helix</keyword>
<keyword evidence="1" id="KW-0472">Membrane</keyword>
<protein>
    <submittedName>
        <fullName evidence="2">Site-2 protease family protein</fullName>
    </submittedName>
</protein>